<dbReference type="EMBL" id="MGEK01000033">
    <property type="protein sequence ID" value="OGL81130.1"/>
    <property type="molecule type" value="Genomic_DNA"/>
</dbReference>
<accession>A0A1F7US57</accession>
<dbReference type="SMART" id="SM00710">
    <property type="entry name" value="PbH1"/>
    <property type="match status" value="3"/>
</dbReference>
<dbReference type="SUPFAM" id="SSF51126">
    <property type="entry name" value="Pectin lyase-like"/>
    <property type="match status" value="1"/>
</dbReference>
<name>A0A1F7US57_9BACT</name>
<comment type="caution">
    <text evidence="2">The sequence shown here is derived from an EMBL/GenBank/DDBJ whole genome shotgun (WGS) entry which is preliminary data.</text>
</comment>
<dbReference type="InterPro" id="IPR011050">
    <property type="entry name" value="Pectin_lyase_fold/virulence"/>
</dbReference>
<feature type="domain" description="Right handed beta helix" evidence="1">
    <location>
        <begin position="141"/>
        <end position="267"/>
    </location>
</feature>
<dbReference type="NCBIfam" id="TIGR03804">
    <property type="entry name" value="para_beta_helix"/>
    <property type="match status" value="1"/>
</dbReference>
<dbReference type="AlphaFoldDB" id="A0A1F7US57"/>
<dbReference type="Pfam" id="PF13229">
    <property type="entry name" value="Beta_helix"/>
    <property type="match status" value="1"/>
</dbReference>
<dbReference type="InterPro" id="IPR012334">
    <property type="entry name" value="Pectin_lyas_fold"/>
</dbReference>
<proteinExistence type="predicted"/>
<reference evidence="2 3" key="1">
    <citation type="journal article" date="2016" name="Nat. Commun.">
        <title>Thousands of microbial genomes shed light on interconnected biogeochemical processes in an aquifer system.</title>
        <authorList>
            <person name="Anantharaman K."/>
            <person name="Brown C.T."/>
            <person name="Hug L.A."/>
            <person name="Sharon I."/>
            <person name="Castelle C.J."/>
            <person name="Probst A.J."/>
            <person name="Thomas B.C."/>
            <person name="Singh A."/>
            <person name="Wilkins M.J."/>
            <person name="Karaoz U."/>
            <person name="Brodie E.L."/>
            <person name="Williams K.H."/>
            <person name="Hubbard S.S."/>
            <person name="Banfield J.F."/>
        </authorList>
    </citation>
    <scope>NUCLEOTIDE SEQUENCE [LARGE SCALE GENOMIC DNA]</scope>
</reference>
<organism evidence="2 3">
    <name type="scientific">Candidatus Uhrbacteria bacterium RIFCSPLOWO2_01_FULL_47_25</name>
    <dbReference type="NCBI Taxonomy" id="1802402"/>
    <lineage>
        <taxon>Bacteria</taxon>
        <taxon>Candidatus Uhriibacteriota</taxon>
    </lineage>
</organism>
<sequence length="292" mass="31721">MKANIKKIALLAGIAIFLASGLISVKFFSTSKTANTKVSGMYFGNQEWGGEIAVTGDTEIIGNLTVSPGTVVKFVVGDDRGRGDEVEKDGFNDNDPTRLRSYTATHSSLFVFRKLIAQGTKEKNIVFTSAAMEPRLADWESIVFRGDGSIVDNVVVEYSRNGLNPMGSQPNSVIKNSVVRHALWGTISSANSSIKIINNYLSDAGHEGIDLAYKTEQIVRGNTIEDCHTGIAAMDGSAIIENNTIRNCGDGIFINKGASPKVYNNTIVIAPADSKREWRYDNYVIPIFSDPE</sequence>
<protein>
    <recommendedName>
        <fullName evidence="1">Right handed beta helix domain-containing protein</fullName>
    </recommendedName>
</protein>
<gene>
    <name evidence="2" type="ORF">A2936_00835</name>
</gene>
<dbReference type="InterPro" id="IPR006626">
    <property type="entry name" value="PbH1"/>
</dbReference>
<dbReference type="InterPro" id="IPR039448">
    <property type="entry name" value="Beta_helix"/>
</dbReference>
<evidence type="ECO:0000259" key="1">
    <source>
        <dbReference type="Pfam" id="PF13229"/>
    </source>
</evidence>
<evidence type="ECO:0000313" key="2">
    <source>
        <dbReference type="EMBL" id="OGL81130.1"/>
    </source>
</evidence>
<dbReference type="Gene3D" id="2.160.20.10">
    <property type="entry name" value="Single-stranded right-handed beta-helix, Pectin lyase-like"/>
    <property type="match status" value="1"/>
</dbReference>
<evidence type="ECO:0000313" key="3">
    <source>
        <dbReference type="Proteomes" id="UP000176846"/>
    </source>
</evidence>
<dbReference type="InterPro" id="IPR022441">
    <property type="entry name" value="Para_beta_helix_rpt-2"/>
</dbReference>
<dbReference type="Proteomes" id="UP000176846">
    <property type="component" value="Unassembled WGS sequence"/>
</dbReference>